<dbReference type="Gene3D" id="3.20.20.80">
    <property type="entry name" value="Glycosidases"/>
    <property type="match status" value="2"/>
</dbReference>
<dbReference type="InterPro" id="IPR017853">
    <property type="entry name" value="GH"/>
</dbReference>
<evidence type="ECO:0000256" key="8">
    <source>
        <dbReference type="ARBA" id="ARBA00023277"/>
    </source>
</evidence>
<keyword evidence="14" id="KW-1133">Transmembrane helix</keyword>
<feature type="domain" description="Ricin B lectin" evidence="15">
    <location>
        <begin position="337"/>
        <end position="472"/>
    </location>
</feature>
<evidence type="ECO:0000256" key="6">
    <source>
        <dbReference type="ARBA" id="ARBA00023136"/>
    </source>
</evidence>
<dbReference type="GO" id="GO:0005886">
    <property type="term" value="C:plasma membrane"/>
    <property type="evidence" value="ECO:0007669"/>
    <property type="project" value="UniProtKB-SubCell"/>
</dbReference>
<dbReference type="GO" id="GO:0071555">
    <property type="term" value="P:cell wall organization"/>
    <property type="evidence" value="ECO:0007669"/>
    <property type="project" value="UniProtKB-KW"/>
</dbReference>
<feature type="transmembrane region" description="Helical" evidence="14">
    <location>
        <begin position="40"/>
        <end position="59"/>
    </location>
</feature>
<accession>A0A6G0XG79</accession>
<keyword evidence="4" id="KW-1003">Cell membrane</keyword>
<dbReference type="AlphaFoldDB" id="A0A6G0XG79"/>
<gene>
    <name evidence="16" type="ORF">Ae201684_005070</name>
</gene>
<dbReference type="EC" id="3.2.1.39" evidence="3"/>
<evidence type="ECO:0000256" key="2">
    <source>
        <dbReference type="ARBA" id="ARBA00004236"/>
    </source>
</evidence>
<evidence type="ECO:0000256" key="13">
    <source>
        <dbReference type="ARBA" id="ARBA00043078"/>
    </source>
</evidence>
<proteinExistence type="predicted"/>
<dbReference type="Pfam" id="PF00652">
    <property type="entry name" value="Ricin_B_lectin"/>
    <property type="match status" value="1"/>
</dbReference>
<evidence type="ECO:0000256" key="14">
    <source>
        <dbReference type="SAM" id="Phobius"/>
    </source>
</evidence>
<dbReference type="SMART" id="SM00458">
    <property type="entry name" value="RICIN"/>
    <property type="match status" value="1"/>
</dbReference>
<dbReference type="VEuPathDB" id="FungiDB:AeMF1_017318"/>
<comment type="subcellular location">
    <subcellularLocation>
        <location evidence="2">Cell membrane</location>
    </subcellularLocation>
</comment>
<dbReference type="PANTHER" id="PTHR16631:SF17">
    <property type="entry name" value="GLUCAN ENDO-1,3-BETA-GLUCOSIDASE BTGC"/>
    <property type="match status" value="1"/>
</dbReference>
<keyword evidence="6 14" id="KW-0472">Membrane</keyword>
<reference evidence="16 17" key="1">
    <citation type="submission" date="2019-07" db="EMBL/GenBank/DDBJ databases">
        <title>Genomics analysis of Aphanomyces spp. identifies a new class of oomycete effector associated with host adaptation.</title>
        <authorList>
            <person name="Gaulin E."/>
        </authorList>
    </citation>
    <scope>NUCLEOTIDE SEQUENCE [LARGE SCALE GENOMIC DNA]</scope>
    <source>
        <strain evidence="16 17">ATCC 201684</strain>
    </source>
</reference>
<evidence type="ECO:0000313" key="17">
    <source>
        <dbReference type="Proteomes" id="UP000481153"/>
    </source>
</evidence>
<evidence type="ECO:0000256" key="7">
    <source>
        <dbReference type="ARBA" id="ARBA00023180"/>
    </source>
</evidence>
<evidence type="ECO:0000256" key="4">
    <source>
        <dbReference type="ARBA" id="ARBA00022475"/>
    </source>
</evidence>
<name>A0A6G0XG79_9STRA</name>
<evidence type="ECO:0000256" key="12">
    <source>
        <dbReference type="ARBA" id="ARBA00042373"/>
    </source>
</evidence>
<comment type="function">
    <text evidence="11">Glucanases play a role in cell expansion during growth, in cell-cell fusion during mating, and in spore release during sporulation. This enzyme may be involved in beta-glucan degradation. Active on laminarin and lichenan.</text>
</comment>
<dbReference type="InterPro" id="IPR050732">
    <property type="entry name" value="Beta-glucan_modifiers"/>
</dbReference>
<keyword evidence="7" id="KW-0325">Glycoprotein</keyword>
<comment type="catalytic activity">
    <reaction evidence="1">
        <text>Hydrolysis of (1-&gt;3)-beta-D-glucosidic linkages in (1-&gt;3)-beta-D-glucans.</text>
        <dbReference type="EC" id="3.2.1.39"/>
    </reaction>
</comment>
<evidence type="ECO:0000259" key="15">
    <source>
        <dbReference type="SMART" id="SM00458"/>
    </source>
</evidence>
<keyword evidence="5" id="KW-0378">Hydrolase</keyword>
<evidence type="ECO:0000256" key="1">
    <source>
        <dbReference type="ARBA" id="ARBA00000382"/>
    </source>
</evidence>
<evidence type="ECO:0000256" key="3">
    <source>
        <dbReference type="ARBA" id="ARBA00012780"/>
    </source>
</evidence>
<comment type="caution">
    <text evidence="16">The sequence shown here is derived from an EMBL/GenBank/DDBJ whole genome shotgun (WGS) entry which is preliminary data.</text>
</comment>
<dbReference type="InterPro" id="IPR035992">
    <property type="entry name" value="Ricin_B-like_lectins"/>
</dbReference>
<dbReference type="SUPFAM" id="SSF50370">
    <property type="entry name" value="Ricin B-like lectins"/>
    <property type="match status" value="1"/>
</dbReference>
<keyword evidence="14" id="KW-0812">Transmembrane</keyword>
<dbReference type="PANTHER" id="PTHR16631">
    <property type="entry name" value="GLUCAN 1,3-BETA-GLUCOSIDASE"/>
    <property type="match status" value="1"/>
</dbReference>
<evidence type="ECO:0000256" key="10">
    <source>
        <dbReference type="ARBA" id="ARBA00023326"/>
    </source>
</evidence>
<evidence type="ECO:0000256" key="11">
    <source>
        <dbReference type="ARBA" id="ARBA00037649"/>
    </source>
</evidence>
<keyword evidence="9" id="KW-0961">Cell wall biogenesis/degradation</keyword>
<sequence>MDVQTPRSEEELSPAVEYAQATEEAIAPVQPTNSKKRRTLLALAAALVVVGAVVGVLVATTKPSTPSSATETSVGSGIEMSVCYDSYQDSLIDQHFKTIRQRFTGVRTFQTRGTKNAIDAAAQAGLKIYAGVWIRTDEASITADMQAVVDGVKRNAWAVKGVLIGNEDIFNKIDQNTVLSRVNQMKKLLKDAGYSSIPVGSVQTDGDWLSATTLAAGCDIIGVNIHPFFSSWPDSTWNPIGDLDNRWKAIYAKYGSKAVVTETGWPSAGSQYNGHWPSMDTTKSFFSQFQTWARNNGGDMPTFFMFHDNTNKSPDYEVSYGLAWSNGYWKFDTSSDIGKIAFVNPANDQVLAMTDDRQVEFHPRWGNDWVYDWNSLWTLRGALVVIWEASTQTDLCLDAYEAWNGGTVHLYPCDTNNDNQQWVYDSVNKQLRHIKHAGFCLDMADANGGTPYLWECHPTKDQYYPLQKLETWVKN</sequence>
<dbReference type="GO" id="GO:0000272">
    <property type="term" value="P:polysaccharide catabolic process"/>
    <property type="evidence" value="ECO:0007669"/>
    <property type="project" value="UniProtKB-KW"/>
</dbReference>
<keyword evidence="10" id="KW-0624">Polysaccharide degradation</keyword>
<organism evidence="16 17">
    <name type="scientific">Aphanomyces euteiches</name>
    <dbReference type="NCBI Taxonomy" id="100861"/>
    <lineage>
        <taxon>Eukaryota</taxon>
        <taxon>Sar</taxon>
        <taxon>Stramenopiles</taxon>
        <taxon>Oomycota</taxon>
        <taxon>Saprolegniomycetes</taxon>
        <taxon>Saprolegniales</taxon>
        <taxon>Verrucalvaceae</taxon>
        <taxon>Aphanomyces</taxon>
    </lineage>
</organism>
<dbReference type="Gene3D" id="2.80.10.50">
    <property type="match status" value="1"/>
</dbReference>
<dbReference type="EMBL" id="VJMJ01000065">
    <property type="protein sequence ID" value="KAF0739294.1"/>
    <property type="molecule type" value="Genomic_DNA"/>
</dbReference>
<keyword evidence="8" id="KW-0119">Carbohydrate metabolism</keyword>
<dbReference type="InterPro" id="IPR000772">
    <property type="entry name" value="Ricin_B_lectin"/>
</dbReference>
<keyword evidence="17" id="KW-1185">Reference proteome</keyword>
<dbReference type="SUPFAM" id="SSF51445">
    <property type="entry name" value="(Trans)glycosidases"/>
    <property type="match status" value="1"/>
</dbReference>
<evidence type="ECO:0000256" key="9">
    <source>
        <dbReference type="ARBA" id="ARBA00023316"/>
    </source>
</evidence>
<dbReference type="PROSITE" id="PS50231">
    <property type="entry name" value="RICIN_B_LECTIN"/>
    <property type="match status" value="1"/>
</dbReference>
<dbReference type="Proteomes" id="UP000481153">
    <property type="component" value="Unassembled WGS sequence"/>
</dbReference>
<evidence type="ECO:0000256" key="5">
    <source>
        <dbReference type="ARBA" id="ARBA00022801"/>
    </source>
</evidence>
<protein>
    <recommendedName>
        <fullName evidence="3">glucan endo-1,3-beta-D-glucosidase</fullName>
        <ecNumber evidence="3">3.2.1.39</ecNumber>
    </recommendedName>
    <alternativeName>
        <fullName evidence="13">Endo-1,3-beta-glucanase btgC</fullName>
    </alternativeName>
    <alternativeName>
        <fullName evidence="12">Laminarinase btgC</fullName>
    </alternativeName>
</protein>
<evidence type="ECO:0000313" key="16">
    <source>
        <dbReference type="EMBL" id="KAF0739294.1"/>
    </source>
</evidence>
<dbReference type="GO" id="GO:0042973">
    <property type="term" value="F:glucan endo-1,3-beta-D-glucosidase activity"/>
    <property type="evidence" value="ECO:0007669"/>
    <property type="project" value="UniProtKB-EC"/>
</dbReference>